<feature type="domain" description="DUF8160" evidence="2">
    <location>
        <begin position="10"/>
        <end position="99"/>
    </location>
</feature>
<gene>
    <name evidence="3" type="ORF">SAMN05443574_1369</name>
</gene>
<feature type="compositionally biased region" description="Basic and acidic residues" evidence="1">
    <location>
        <begin position="1"/>
        <end position="32"/>
    </location>
</feature>
<dbReference type="Pfam" id="PF26492">
    <property type="entry name" value="DUF8160"/>
    <property type="match status" value="1"/>
</dbReference>
<protein>
    <recommendedName>
        <fullName evidence="2">DUF8160 domain-containing protein</fullName>
    </recommendedName>
</protein>
<feature type="region of interest" description="Disordered" evidence="1">
    <location>
        <begin position="1"/>
        <end position="51"/>
    </location>
</feature>
<feature type="compositionally biased region" description="Basic and acidic residues" evidence="1">
    <location>
        <begin position="39"/>
        <end position="51"/>
    </location>
</feature>
<reference evidence="3 4" key="1">
    <citation type="submission" date="2016-10" db="EMBL/GenBank/DDBJ databases">
        <authorList>
            <person name="de Groot N.N."/>
        </authorList>
    </citation>
    <scope>NUCLEOTIDE SEQUENCE [LARGE SCALE GENOMIC DNA]</scope>
    <source>
        <strain evidence="3 4">DSM 3756</strain>
    </source>
</reference>
<evidence type="ECO:0000256" key="1">
    <source>
        <dbReference type="SAM" id="MobiDB-lite"/>
    </source>
</evidence>
<evidence type="ECO:0000259" key="2">
    <source>
        <dbReference type="Pfam" id="PF26492"/>
    </source>
</evidence>
<name>A0A1H3B3X5_HALVA</name>
<dbReference type="InterPro" id="IPR058474">
    <property type="entry name" value="DUF8160"/>
</dbReference>
<dbReference type="EMBL" id="FNOF01000036">
    <property type="protein sequence ID" value="SDX36104.1"/>
    <property type="molecule type" value="Genomic_DNA"/>
</dbReference>
<evidence type="ECO:0000313" key="3">
    <source>
        <dbReference type="EMBL" id="SDX36104.1"/>
    </source>
</evidence>
<evidence type="ECO:0000313" key="4">
    <source>
        <dbReference type="Proteomes" id="UP000182573"/>
    </source>
</evidence>
<organism evidence="3 4">
    <name type="scientific">Haloarcula vallismortis</name>
    <name type="common">Halobacterium vallismortis</name>
    <dbReference type="NCBI Taxonomy" id="28442"/>
    <lineage>
        <taxon>Archaea</taxon>
        <taxon>Methanobacteriati</taxon>
        <taxon>Methanobacteriota</taxon>
        <taxon>Stenosarchaea group</taxon>
        <taxon>Halobacteria</taxon>
        <taxon>Halobacteriales</taxon>
        <taxon>Haloarculaceae</taxon>
        <taxon>Haloarcula</taxon>
    </lineage>
</organism>
<dbReference type="RefSeq" id="WP_074655016.1">
    <property type="nucleotide sequence ID" value="NZ_FNOF01000036.1"/>
</dbReference>
<accession>A0A1H3B3X5</accession>
<dbReference type="Proteomes" id="UP000182573">
    <property type="component" value="Unassembled WGS sequence"/>
</dbReference>
<sequence length="122" mass="13778">MSEDLKERFSDHQSQDSDKNAEDTETAEEKTGQTETEAADSRPKAEIPVRDRNQVTMYLGNDREDDISKLFQEANAQSVLAGGGEISKNDEFYPALVDFVTDHKRTEFLKFLGLEVDADETE</sequence>
<proteinExistence type="predicted"/>
<dbReference type="AlphaFoldDB" id="A0A1H3B3X5"/>